<evidence type="ECO:0000256" key="3">
    <source>
        <dbReference type="SAM" id="MobiDB-lite"/>
    </source>
</evidence>
<keyword evidence="2" id="KW-0812">Transmembrane</keyword>
<organism evidence="4 5">
    <name type="scientific">Novosphingobium pentaromativorans US6-1</name>
    <dbReference type="NCBI Taxonomy" id="1088721"/>
    <lineage>
        <taxon>Bacteria</taxon>
        <taxon>Pseudomonadati</taxon>
        <taxon>Pseudomonadota</taxon>
        <taxon>Alphaproteobacteria</taxon>
        <taxon>Sphingomonadales</taxon>
        <taxon>Sphingomonadaceae</taxon>
        <taxon>Novosphingobium</taxon>
    </lineage>
</organism>
<evidence type="ECO:0008006" key="6">
    <source>
        <dbReference type="Google" id="ProtNLM"/>
    </source>
</evidence>
<keyword evidence="2" id="KW-0564">Palmitate</keyword>
<reference evidence="4 5" key="1">
    <citation type="journal article" date="2012" name="J. Bacteriol.">
        <title>Genome sequence of benzo(a)pyrene-degrading bacterium Novosphingobium pentaromativorans US6-1.</title>
        <authorList>
            <person name="Luo Y.R."/>
            <person name="Kang S.G."/>
            <person name="Kim S.J."/>
            <person name="Kim M.R."/>
            <person name="Li N."/>
            <person name="Lee J.H."/>
            <person name="Kwon K.K."/>
        </authorList>
    </citation>
    <scope>NUCLEOTIDE SEQUENCE [LARGE SCALE GENOMIC DNA]</scope>
    <source>
        <strain evidence="4 5">US6-1</strain>
    </source>
</reference>
<evidence type="ECO:0000256" key="1">
    <source>
        <dbReference type="ARBA" id="ARBA00007613"/>
    </source>
</evidence>
<dbReference type="Proteomes" id="UP000004030">
    <property type="component" value="Unassembled WGS sequence"/>
</dbReference>
<dbReference type="Gene3D" id="2.20.200.10">
    <property type="entry name" value="Outer membrane efflux proteins (OEP)"/>
    <property type="match status" value="1"/>
</dbReference>
<keyword evidence="2" id="KW-0472">Membrane</keyword>
<dbReference type="Pfam" id="PF02321">
    <property type="entry name" value="OEP"/>
    <property type="match status" value="2"/>
</dbReference>
<evidence type="ECO:0000313" key="5">
    <source>
        <dbReference type="Proteomes" id="UP000004030"/>
    </source>
</evidence>
<comment type="caution">
    <text evidence="4">The sequence shown here is derived from an EMBL/GenBank/DDBJ whole genome shotgun (WGS) entry which is preliminary data.</text>
</comment>
<keyword evidence="2" id="KW-1134">Transmembrane beta strand</keyword>
<dbReference type="eggNOG" id="COG1538">
    <property type="taxonomic scope" value="Bacteria"/>
</dbReference>
<dbReference type="NCBIfam" id="TIGR01845">
    <property type="entry name" value="outer_NodT"/>
    <property type="match status" value="1"/>
</dbReference>
<gene>
    <name evidence="4" type="ORF">NSU_0157</name>
</gene>
<dbReference type="InterPro" id="IPR003423">
    <property type="entry name" value="OMP_efflux"/>
</dbReference>
<dbReference type="GO" id="GO:0005886">
    <property type="term" value="C:plasma membrane"/>
    <property type="evidence" value="ECO:0007669"/>
    <property type="project" value="UniProtKB-SubCell"/>
</dbReference>
<dbReference type="Gene3D" id="1.20.1600.10">
    <property type="entry name" value="Outer membrane efflux proteins (OEP)"/>
    <property type="match status" value="1"/>
</dbReference>
<feature type="region of interest" description="Disordered" evidence="3">
    <location>
        <begin position="1"/>
        <end position="25"/>
    </location>
</feature>
<keyword evidence="2" id="KW-0449">Lipoprotein</keyword>
<accession>G6E736</accession>
<comment type="similarity">
    <text evidence="1 2">Belongs to the outer membrane factor (OMF) (TC 1.B.17) family.</text>
</comment>
<dbReference type="InterPro" id="IPR010131">
    <property type="entry name" value="MdtP/NodT-like"/>
</dbReference>
<protein>
    <recommendedName>
        <fullName evidence="6">RND efflux system outer membrane lipoprotein</fullName>
    </recommendedName>
</protein>
<proteinExistence type="inferred from homology"/>
<dbReference type="PANTHER" id="PTHR30203">
    <property type="entry name" value="OUTER MEMBRANE CATION EFFLUX PROTEIN"/>
    <property type="match status" value="1"/>
</dbReference>
<sequence length="475" mass="50142">MRLPAPNLALPAQFEGDASGGDASGQPAAIDNWWAGFEDDQLTQLITQALSSSTDARMALARLKEARAVRLGAIRATLPSGNLQGGATRSYNKQLSSGGATISTGSDTPGYDLGSLFNPSGAMDSYNLSFNASWELDVFGRIGATRDQARSAFSAAVFDYEGTRVSLAADMATNLFAARGYAAQLANAQESLRIAKELADVARLGVERGITAGIDAARLETEEANAEAEVAQFANALDTSKRAILVLAGRPTDPLDSLSISTDLTSPSALPESIPGILLARRPDVRSAEAQLAAAVAQVRVDRLALFPRFDLQPGVSLSKSASAVAGTSLVWSIGSALALPILDRPRLLAQLRISAAQGEQAVISYERAVQTAYQEAERALAQVATDRKRLAALGRAEERSRFAFDAASKGYRLGLTDLTALLQAERSWRAARVAETKLRAEALQNVVAAYRSLGGGWAPVSDPDAYGMILTSSR</sequence>
<keyword evidence="5" id="KW-1185">Reference proteome</keyword>
<dbReference type="GO" id="GO:0015562">
    <property type="term" value="F:efflux transmembrane transporter activity"/>
    <property type="evidence" value="ECO:0007669"/>
    <property type="project" value="InterPro"/>
</dbReference>
<dbReference type="AlphaFoldDB" id="G6E736"/>
<evidence type="ECO:0000313" key="4">
    <source>
        <dbReference type="EMBL" id="EHJ62863.1"/>
    </source>
</evidence>
<dbReference type="PATRIC" id="fig|1088721.3.peg.153"/>
<dbReference type="EMBL" id="AGFM01000005">
    <property type="protein sequence ID" value="EHJ62863.1"/>
    <property type="molecule type" value="Genomic_DNA"/>
</dbReference>
<dbReference type="SUPFAM" id="SSF56954">
    <property type="entry name" value="Outer membrane efflux proteins (OEP)"/>
    <property type="match status" value="1"/>
</dbReference>
<evidence type="ECO:0000256" key="2">
    <source>
        <dbReference type="RuleBase" id="RU362097"/>
    </source>
</evidence>
<comment type="subcellular location">
    <subcellularLocation>
        <location evidence="2">Cell membrane</location>
        <topology evidence="2">Lipid-anchor</topology>
    </subcellularLocation>
</comment>
<name>G6E736_9SPHN</name>